<reference evidence="4" key="1">
    <citation type="journal article" date="2019" name="Int. J. Syst. Evol. Microbiol.">
        <title>The Global Catalogue of Microorganisms (GCM) 10K type strain sequencing project: providing services to taxonomists for standard genome sequencing and annotation.</title>
        <authorList>
            <consortium name="The Broad Institute Genomics Platform"/>
            <consortium name="The Broad Institute Genome Sequencing Center for Infectious Disease"/>
            <person name="Wu L."/>
            <person name="Ma J."/>
        </authorList>
    </citation>
    <scope>NUCLEOTIDE SEQUENCE [LARGE SCALE GENOMIC DNA]</scope>
    <source>
        <strain evidence="4">JCM 18410</strain>
    </source>
</reference>
<protein>
    <recommendedName>
        <fullName evidence="5">Secreted protein/lipoprotein</fullName>
    </recommendedName>
</protein>
<feature type="region of interest" description="Disordered" evidence="1">
    <location>
        <begin position="33"/>
        <end position="58"/>
    </location>
</feature>
<organism evidence="3 4">
    <name type="scientific">Streptomyces similanensis</name>
    <dbReference type="NCBI Taxonomy" id="1274988"/>
    <lineage>
        <taxon>Bacteria</taxon>
        <taxon>Bacillati</taxon>
        <taxon>Actinomycetota</taxon>
        <taxon>Actinomycetes</taxon>
        <taxon>Kitasatosporales</taxon>
        <taxon>Streptomycetaceae</taxon>
        <taxon>Streptomyces</taxon>
    </lineage>
</organism>
<comment type="caution">
    <text evidence="3">The sequence shown here is derived from an EMBL/GenBank/DDBJ whole genome shotgun (WGS) entry which is preliminary data.</text>
</comment>
<evidence type="ECO:0000313" key="4">
    <source>
        <dbReference type="Proteomes" id="UP001500124"/>
    </source>
</evidence>
<dbReference type="RefSeq" id="WP_345671811.1">
    <property type="nucleotide sequence ID" value="NZ_BAABKC010000122.1"/>
</dbReference>
<keyword evidence="4" id="KW-1185">Reference proteome</keyword>
<dbReference type="EMBL" id="BAABKC010000122">
    <property type="protein sequence ID" value="GAA5076958.1"/>
    <property type="molecule type" value="Genomic_DNA"/>
</dbReference>
<evidence type="ECO:0000256" key="2">
    <source>
        <dbReference type="SAM" id="SignalP"/>
    </source>
</evidence>
<sequence length="198" mass="20824">MGLTARARRTGASLAGAAVLAGLLAGCGQGDGNGKAKALPTPARSRDTIGATAPTPTNPEAVEKAAVLAAYDGMTTEQTKAYQKASKKGTRLEKYATLNALSKIDLDLYRMKEAGTVVRGGIGHDATVTRLDLKATIPTASLSDCVDLSTYQTYDVRAKKVIRLPSAQPLHYMATAKAERWSGRWLVTDIDTTQGGPC</sequence>
<dbReference type="Proteomes" id="UP001500124">
    <property type="component" value="Unassembled WGS sequence"/>
</dbReference>
<evidence type="ECO:0000256" key="1">
    <source>
        <dbReference type="SAM" id="MobiDB-lite"/>
    </source>
</evidence>
<evidence type="ECO:0008006" key="5">
    <source>
        <dbReference type="Google" id="ProtNLM"/>
    </source>
</evidence>
<accession>A0ABP9LIL3</accession>
<proteinExistence type="predicted"/>
<dbReference type="PROSITE" id="PS51257">
    <property type="entry name" value="PROKAR_LIPOPROTEIN"/>
    <property type="match status" value="1"/>
</dbReference>
<gene>
    <name evidence="3" type="ORF">GCM10023336_67370</name>
</gene>
<feature type="chain" id="PRO_5046571489" description="Secreted protein/lipoprotein" evidence="2">
    <location>
        <begin position="18"/>
        <end position="198"/>
    </location>
</feature>
<keyword evidence="2" id="KW-0732">Signal</keyword>
<name>A0ABP9LIL3_9ACTN</name>
<evidence type="ECO:0000313" key="3">
    <source>
        <dbReference type="EMBL" id="GAA5076958.1"/>
    </source>
</evidence>
<feature type="signal peptide" evidence="2">
    <location>
        <begin position="1"/>
        <end position="17"/>
    </location>
</feature>